<reference evidence="5" key="2">
    <citation type="journal article" date="2023" name="IMA Fungus">
        <title>Comparative genomic study of the Penicillium genus elucidates a diverse pangenome and 15 lateral gene transfer events.</title>
        <authorList>
            <person name="Petersen C."/>
            <person name="Sorensen T."/>
            <person name="Nielsen M.R."/>
            <person name="Sondergaard T.E."/>
            <person name="Sorensen J.L."/>
            <person name="Fitzpatrick D.A."/>
            <person name="Frisvad J.C."/>
            <person name="Nielsen K.L."/>
        </authorList>
    </citation>
    <scope>NUCLEOTIDE SEQUENCE</scope>
    <source>
        <strain evidence="5">IBT 29495</strain>
    </source>
</reference>
<accession>A0A9W9Y5Y3</accession>
<evidence type="ECO:0000313" key="6">
    <source>
        <dbReference type="Proteomes" id="UP001149954"/>
    </source>
</evidence>
<dbReference type="EMBL" id="JAPWDS010000001">
    <property type="protein sequence ID" value="KAJ5520884.1"/>
    <property type="molecule type" value="Genomic_DNA"/>
</dbReference>
<name>A0A9W9Y5Y3_9EURO</name>
<feature type="compositionally biased region" description="Low complexity" evidence="2">
    <location>
        <begin position="164"/>
        <end position="202"/>
    </location>
</feature>
<dbReference type="Pfam" id="PF10342">
    <property type="entry name" value="Kre9_KNH"/>
    <property type="match status" value="1"/>
</dbReference>
<feature type="compositionally biased region" description="Low complexity" evidence="2">
    <location>
        <begin position="129"/>
        <end position="155"/>
    </location>
</feature>
<evidence type="ECO:0000313" key="5">
    <source>
        <dbReference type="EMBL" id="KAJ5520884.1"/>
    </source>
</evidence>
<dbReference type="PANTHER" id="PTHR40633:SF6">
    <property type="entry name" value="MATRIX PROTEIN, PUTATIVE (AFU_ORTHOLOGUE AFUA_8G05410)-RELATED"/>
    <property type="match status" value="1"/>
</dbReference>
<feature type="chain" id="PRO_5040844549" description="Yeast cell wall synthesis Kre9/Knh1-like N-terminal domain-containing protein" evidence="3">
    <location>
        <begin position="21"/>
        <end position="251"/>
    </location>
</feature>
<evidence type="ECO:0000256" key="3">
    <source>
        <dbReference type="SAM" id="SignalP"/>
    </source>
</evidence>
<protein>
    <recommendedName>
        <fullName evidence="4">Yeast cell wall synthesis Kre9/Knh1-like N-terminal domain-containing protein</fullName>
    </recommendedName>
</protein>
<proteinExistence type="predicted"/>
<reference evidence="5" key="1">
    <citation type="submission" date="2022-12" db="EMBL/GenBank/DDBJ databases">
        <authorList>
            <person name="Petersen C."/>
        </authorList>
    </citation>
    <scope>NUCLEOTIDE SEQUENCE</scope>
    <source>
        <strain evidence="5">IBT 29495</strain>
    </source>
</reference>
<keyword evidence="1 3" id="KW-0732">Signal</keyword>
<evidence type="ECO:0000256" key="1">
    <source>
        <dbReference type="ARBA" id="ARBA00022729"/>
    </source>
</evidence>
<evidence type="ECO:0000256" key="2">
    <source>
        <dbReference type="SAM" id="MobiDB-lite"/>
    </source>
</evidence>
<dbReference type="Proteomes" id="UP001149954">
    <property type="component" value="Unassembled WGS sequence"/>
</dbReference>
<gene>
    <name evidence="5" type="ORF">N7463_001337</name>
</gene>
<dbReference type="InterPro" id="IPR018466">
    <property type="entry name" value="Kre9/Knh1-like_N"/>
</dbReference>
<dbReference type="InterPro" id="IPR052982">
    <property type="entry name" value="SRP1/TIP1-like"/>
</dbReference>
<organism evidence="5 6">
    <name type="scientific">Penicillium fimorum</name>
    <dbReference type="NCBI Taxonomy" id="1882269"/>
    <lineage>
        <taxon>Eukaryota</taxon>
        <taxon>Fungi</taxon>
        <taxon>Dikarya</taxon>
        <taxon>Ascomycota</taxon>
        <taxon>Pezizomycotina</taxon>
        <taxon>Eurotiomycetes</taxon>
        <taxon>Eurotiomycetidae</taxon>
        <taxon>Eurotiales</taxon>
        <taxon>Aspergillaceae</taxon>
        <taxon>Penicillium</taxon>
    </lineage>
</organism>
<comment type="caution">
    <text evidence="5">The sequence shown here is derived from an EMBL/GenBank/DDBJ whole genome shotgun (WGS) entry which is preliminary data.</text>
</comment>
<feature type="region of interest" description="Disordered" evidence="2">
    <location>
        <begin position="116"/>
        <end position="207"/>
    </location>
</feature>
<evidence type="ECO:0000259" key="4">
    <source>
        <dbReference type="Pfam" id="PF10342"/>
    </source>
</evidence>
<feature type="domain" description="Yeast cell wall synthesis Kre9/Knh1-like N-terminal" evidence="4">
    <location>
        <begin position="31"/>
        <end position="107"/>
    </location>
</feature>
<sequence>MYFSRSVIAIVASLVTLGLAADPLAFTSWPKKPLEAGKPVTLTWIGADPDKPVTILLRQGSSGDLQDVKPITTDGRGGTFTWTPDNDIKSGNTYAFQIRQKDETNYTALLKSAGKPLADNPQAKEVKNTASEASTAASTTAATGTTTGATDTTAGLDTHTIGDTTHATQGTHTTMTNAASKPLIGSSANPSGSPSSSVSASSTERLMATSTEVANDKEASSTGSRQTGAASISQCSVQLVVGVAGLVAYLV</sequence>
<keyword evidence="6" id="KW-1185">Reference proteome</keyword>
<dbReference type="OrthoDB" id="5589325at2759"/>
<dbReference type="AlphaFoldDB" id="A0A9W9Y5Y3"/>
<dbReference type="PANTHER" id="PTHR40633">
    <property type="entry name" value="MATRIX PROTEIN, PUTATIVE (AFU_ORTHOLOGUE AFUA_8G05410)-RELATED"/>
    <property type="match status" value="1"/>
</dbReference>
<feature type="signal peptide" evidence="3">
    <location>
        <begin position="1"/>
        <end position="20"/>
    </location>
</feature>